<keyword evidence="3" id="KW-1185">Reference proteome</keyword>
<accession>A0A843U0T3</accession>
<organism evidence="2 3">
    <name type="scientific">Colocasia esculenta</name>
    <name type="common">Wild taro</name>
    <name type="synonym">Arum esculentum</name>
    <dbReference type="NCBI Taxonomy" id="4460"/>
    <lineage>
        <taxon>Eukaryota</taxon>
        <taxon>Viridiplantae</taxon>
        <taxon>Streptophyta</taxon>
        <taxon>Embryophyta</taxon>
        <taxon>Tracheophyta</taxon>
        <taxon>Spermatophyta</taxon>
        <taxon>Magnoliopsida</taxon>
        <taxon>Liliopsida</taxon>
        <taxon>Araceae</taxon>
        <taxon>Aroideae</taxon>
        <taxon>Colocasieae</taxon>
        <taxon>Colocasia</taxon>
    </lineage>
</organism>
<evidence type="ECO:0000313" key="3">
    <source>
        <dbReference type="Proteomes" id="UP000652761"/>
    </source>
</evidence>
<proteinExistence type="predicted"/>
<sequence>MSQASTSKELSQVKSEEGVPRPSGPDEQEAGLPGPAVASPPAKVSGSGPSGPDEQASGPSGQAEVLGPSGPSESESMQLIAKEAEAVAPESPAPSSTQTPVPSSPPSSSTAPSAPQTFKKPQPRTISSPTPFPSQSTSSPASSTPISPPPPIFEVPSVSSSAGASSSSGPPSSGPSDIPPTTSHSLLHPSPPPSFITVIPEGAQLESPYLGKIKDEFEEVILRSVLKVGDHIHRAESSSSTPKKRKISSTSSLSSEPHPRPLWFSLTVDNKNKPLYREYLQKVVFATLVNLPFLNLSDHLNVILPYTPLTKSENSKIFSIAHSKTEEQWARGHRELYKKFVLAKSARFPPRDHSLTLSEWFQIHHKHCWAPFIQKEIKMARHFQLFNNYRYVHRLPEVQFSQFNQAIDALGSVVAHSEAIQMDFATLQVPEEILLPPIHSLVMDSSIGSIIFEHFARVMGRIKVQKGFQVAFHRFLFREYHQGHVSAEVLAPILSECERLTPSDWARFYPLSTQ</sequence>
<feature type="region of interest" description="Disordered" evidence="1">
    <location>
        <begin position="1"/>
        <end position="198"/>
    </location>
</feature>
<feature type="region of interest" description="Disordered" evidence="1">
    <location>
        <begin position="233"/>
        <end position="258"/>
    </location>
</feature>
<evidence type="ECO:0000313" key="2">
    <source>
        <dbReference type="EMBL" id="MQL75214.1"/>
    </source>
</evidence>
<feature type="compositionally biased region" description="Low complexity" evidence="1">
    <location>
        <begin position="154"/>
        <end position="188"/>
    </location>
</feature>
<comment type="caution">
    <text evidence="2">The sequence shown here is derived from an EMBL/GenBank/DDBJ whole genome shotgun (WGS) entry which is preliminary data.</text>
</comment>
<feature type="compositionally biased region" description="Low complexity" evidence="1">
    <location>
        <begin position="125"/>
        <end position="145"/>
    </location>
</feature>
<dbReference type="EMBL" id="NMUH01000241">
    <property type="protein sequence ID" value="MQL75214.1"/>
    <property type="molecule type" value="Genomic_DNA"/>
</dbReference>
<feature type="compositionally biased region" description="Polar residues" evidence="1">
    <location>
        <begin position="1"/>
        <end position="13"/>
    </location>
</feature>
<dbReference type="Proteomes" id="UP000652761">
    <property type="component" value="Unassembled WGS sequence"/>
</dbReference>
<reference evidence="2" key="1">
    <citation type="submission" date="2017-07" db="EMBL/GenBank/DDBJ databases">
        <title>Taro Niue Genome Assembly and Annotation.</title>
        <authorList>
            <person name="Atibalentja N."/>
            <person name="Keating K."/>
            <person name="Fields C.J."/>
        </authorList>
    </citation>
    <scope>NUCLEOTIDE SEQUENCE</scope>
    <source>
        <strain evidence="2">Niue_2</strain>
        <tissue evidence="2">Leaf</tissue>
    </source>
</reference>
<gene>
    <name evidence="2" type="ORF">Taro_007592</name>
</gene>
<dbReference type="AlphaFoldDB" id="A0A843U0T3"/>
<protein>
    <submittedName>
        <fullName evidence="2">Uncharacterized protein</fullName>
    </submittedName>
</protein>
<name>A0A843U0T3_COLES</name>
<feature type="compositionally biased region" description="Low complexity" evidence="1">
    <location>
        <begin position="86"/>
        <end position="117"/>
    </location>
</feature>
<evidence type="ECO:0000256" key="1">
    <source>
        <dbReference type="SAM" id="MobiDB-lite"/>
    </source>
</evidence>